<dbReference type="VEuPathDB" id="FungiDB:FUN_001388"/>
<dbReference type="InterPro" id="IPR001245">
    <property type="entry name" value="Ser-Thr/Tyr_kinase_cat_dom"/>
</dbReference>
<dbReference type="SUPFAM" id="SSF54695">
    <property type="entry name" value="POZ domain"/>
    <property type="match status" value="1"/>
</dbReference>
<dbReference type="Gene3D" id="3.30.710.10">
    <property type="entry name" value="Potassium Channel Kv1.1, Chain A"/>
    <property type="match status" value="1"/>
</dbReference>
<proteinExistence type="predicted"/>
<dbReference type="InterPro" id="IPR006571">
    <property type="entry name" value="TLDc_dom"/>
</dbReference>
<dbReference type="Proteomes" id="UP000232722">
    <property type="component" value="Unassembled WGS sequence"/>
</dbReference>
<dbReference type="CDD" id="cd18186">
    <property type="entry name" value="BTB_POZ_ZBTB_KLHL-like"/>
    <property type="match status" value="1"/>
</dbReference>
<evidence type="ECO:0000259" key="1">
    <source>
        <dbReference type="PROSITE" id="PS50011"/>
    </source>
</evidence>
<feature type="domain" description="Protein kinase" evidence="1">
    <location>
        <begin position="135"/>
        <end position="403"/>
    </location>
</feature>
<dbReference type="VEuPathDB" id="FungiDB:FUN_003409"/>
<dbReference type="VEuPathDB" id="FungiDB:RhiirA1_471312"/>
<evidence type="ECO:0000313" key="5">
    <source>
        <dbReference type="Proteomes" id="UP000232722"/>
    </source>
</evidence>
<dbReference type="InterPro" id="IPR000210">
    <property type="entry name" value="BTB/POZ_dom"/>
</dbReference>
<comment type="caution">
    <text evidence="4">The sequence shown here is derived from an EMBL/GenBank/DDBJ whole genome shotgun (WGS) entry which is preliminary data.</text>
</comment>
<dbReference type="PROSITE" id="PS51886">
    <property type="entry name" value="TLDC"/>
    <property type="match status" value="1"/>
</dbReference>
<feature type="domain" description="BTB" evidence="2">
    <location>
        <begin position="485"/>
        <end position="558"/>
    </location>
</feature>
<dbReference type="InterPro" id="IPR051681">
    <property type="entry name" value="Ser/Thr_Kinases-Pseudokinases"/>
</dbReference>
<dbReference type="VEuPathDB" id="FungiDB:RhiirFUN_026549"/>
<feature type="domain" description="TLDc" evidence="3">
    <location>
        <begin position="770"/>
        <end position="940"/>
    </location>
</feature>
<evidence type="ECO:0000259" key="3">
    <source>
        <dbReference type="PROSITE" id="PS51886"/>
    </source>
</evidence>
<dbReference type="VEuPathDB" id="FungiDB:RhiirFUN_026550"/>
<dbReference type="GO" id="GO:0004674">
    <property type="term" value="F:protein serine/threonine kinase activity"/>
    <property type="evidence" value="ECO:0007669"/>
    <property type="project" value="TreeGrafter"/>
</dbReference>
<dbReference type="AlphaFoldDB" id="A0A2N0NUR5"/>
<evidence type="ECO:0000259" key="2">
    <source>
        <dbReference type="PROSITE" id="PS50097"/>
    </source>
</evidence>
<evidence type="ECO:0000313" key="4">
    <source>
        <dbReference type="EMBL" id="PKB98307.1"/>
    </source>
</evidence>
<accession>A0A2N0NUR5</accession>
<dbReference type="Pfam" id="PF07714">
    <property type="entry name" value="PK_Tyr_Ser-Thr"/>
    <property type="match status" value="1"/>
</dbReference>
<protein>
    <recommendedName>
        <fullName evidence="6">Serine-threonine protein kinase</fullName>
    </recommendedName>
</protein>
<dbReference type="Pfam" id="PF07534">
    <property type="entry name" value="TLD"/>
    <property type="match status" value="1"/>
</dbReference>
<dbReference type="InterPro" id="IPR011009">
    <property type="entry name" value="Kinase-like_dom_sf"/>
</dbReference>
<dbReference type="PROSITE" id="PS50011">
    <property type="entry name" value="PROTEIN_KINASE_DOM"/>
    <property type="match status" value="1"/>
</dbReference>
<organism evidence="4 5">
    <name type="scientific">Rhizophagus irregularis</name>
    <dbReference type="NCBI Taxonomy" id="588596"/>
    <lineage>
        <taxon>Eukaryota</taxon>
        <taxon>Fungi</taxon>
        <taxon>Fungi incertae sedis</taxon>
        <taxon>Mucoromycota</taxon>
        <taxon>Glomeromycotina</taxon>
        <taxon>Glomeromycetes</taxon>
        <taxon>Glomerales</taxon>
        <taxon>Glomeraceae</taxon>
        <taxon>Rhizophagus</taxon>
    </lineage>
</organism>
<dbReference type="Pfam" id="PF00651">
    <property type="entry name" value="BTB"/>
    <property type="match status" value="1"/>
</dbReference>
<dbReference type="PANTHER" id="PTHR44329:SF293">
    <property type="entry name" value="MITOGEN-ACTIVATED PROTEIN KINASE KINASE KINASE"/>
    <property type="match status" value="1"/>
</dbReference>
<dbReference type="PROSITE" id="PS50097">
    <property type="entry name" value="BTB"/>
    <property type="match status" value="1"/>
</dbReference>
<sequence length="947" mass="110874">MATIRREVMNAAYDKAYALIQNDNMHIRFRDIKEFVLKDDTLTEEEKVEVIKRFDGDYDYFKVVENDDRVKRTCENCQEECLATLYCEFCVRKYLKSRFSDWTSGNNTIDDLLKKCQESSLIPYMIVEWIPYDKFINLQFLAKGGCSDIYTADWEEGGYKEWDIKERKLKRAGKCKVVLKKLENVEDADRTWLEEATTHLFISNKWGSIVQCYGLTKGPDNKFMLVMNYMDVDLRRYLRQNRNQINWKTKIQIIFEIVKALCRIHEENSVHRDLHSGNILYSKERNDWYISDLGFCGPTHKPLKSVYGNLPYIAPEVIFKNKYTFKSDIYSVAILMWEVLSEQPPFSNIKHGYDLAFNVVNGMRPKILPGTPSIVKKLMEECWDANPEKRPDIHTLWERVENINKSIHENSDHWETLHIDKKSFSGNEMVFSNSKLYTFHDVPQPKNATEEEQDAYYTSQFNLHISDFPDVLKALEKLLKTETNYDVIIQVGKESDTKEFYAHSGFLCCRSNYFNSIISANDTIKIDGKYIIDMPNITPQAFDVIITYFYTGHINMINKTGAEILNMMIAFDELKLNQLIKLAEDYLIEHRKKFLQNDPIEFLQIINSHKVFNSNIRELCLKNIYSDPNILFNSVKFINLSASLLEIILKQDDLILNEIDEIKVWENLIKWGLAKVEILDEDVSKWNQEKFNIFEKIIYNFIPLIRFYDISSEDYFNKVKPYEQILSKESRDDIIRFHMTHKSLLNKYSKRRLRRDIDSSLIITGTVDSSFINKEHIVLFANWIERKGNNRYNSNNIYEFKLILRGSRDSFGSKPFHNKCDNKGATITVIKIKNSNKLVGGYNPLDWGLRSNFGWSGRSSTPDSFLFSFNDNRNVGSGIISRPINNNGTVISDPNYGPYFDNDLYLSMQYGICYSNPKSYADINIPNILGIDDYEVFQVKKEPHSKL</sequence>
<dbReference type="SMART" id="SM00225">
    <property type="entry name" value="BTB"/>
    <property type="match status" value="1"/>
</dbReference>
<evidence type="ECO:0008006" key="6">
    <source>
        <dbReference type="Google" id="ProtNLM"/>
    </source>
</evidence>
<dbReference type="InterPro" id="IPR000719">
    <property type="entry name" value="Prot_kinase_dom"/>
</dbReference>
<reference evidence="4 5" key="2">
    <citation type="submission" date="2017-09" db="EMBL/GenBank/DDBJ databases">
        <title>Extensive intraspecific genome diversity in a model arbuscular mycorrhizal fungus.</title>
        <authorList>
            <person name="Chen E.C."/>
            <person name="Morin E."/>
            <person name="Beaudet D."/>
            <person name="Noel J."/>
            <person name="Ndikumana S."/>
            <person name="Charron P."/>
            <person name="St-Onge C."/>
            <person name="Giorgi J."/>
            <person name="Grigoriev I.V."/>
            <person name="Roux C."/>
            <person name="Martin F.M."/>
            <person name="Corradi N."/>
        </authorList>
    </citation>
    <scope>NUCLEOTIDE SEQUENCE [LARGE SCALE GENOMIC DNA]</scope>
    <source>
        <strain evidence="4 5">A5</strain>
    </source>
</reference>
<dbReference type="EMBL" id="LLXJ01002700">
    <property type="protein sequence ID" value="PKB98307.1"/>
    <property type="molecule type" value="Genomic_DNA"/>
</dbReference>
<dbReference type="GO" id="GO:0005524">
    <property type="term" value="F:ATP binding"/>
    <property type="evidence" value="ECO:0007669"/>
    <property type="project" value="InterPro"/>
</dbReference>
<reference evidence="4 5" key="1">
    <citation type="submission" date="2016-04" db="EMBL/GenBank/DDBJ databases">
        <title>Genome analyses suggest a sexual origin of heterokaryosis in a supposedly ancient asexual fungus.</title>
        <authorList>
            <person name="Ropars J."/>
            <person name="Sedzielewska K."/>
            <person name="Noel J."/>
            <person name="Charron P."/>
            <person name="Farinelli L."/>
            <person name="Marton T."/>
            <person name="Kruger M."/>
            <person name="Pelin A."/>
            <person name="Brachmann A."/>
            <person name="Corradi N."/>
        </authorList>
    </citation>
    <scope>NUCLEOTIDE SEQUENCE [LARGE SCALE GENOMIC DNA]</scope>
    <source>
        <strain evidence="4 5">A5</strain>
    </source>
</reference>
<gene>
    <name evidence="4" type="ORF">RhiirA5_506227</name>
</gene>
<name>A0A2N0NUR5_9GLOM</name>
<dbReference type="Gene3D" id="1.10.510.10">
    <property type="entry name" value="Transferase(Phosphotransferase) domain 1"/>
    <property type="match status" value="1"/>
</dbReference>
<dbReference type="SUPFAM" id="SSF56112">
    <property type="entry name" value="Protein kinase-like (PK-like)"/>
    <property type="match status" value="1"/>
</dbReference>
<dbReference type="PANTHER" id="PTHR44329">
    <property type="entry name" value="SERINE/THREONINE-PROTEIN KINASE TNNI3K-RELATED"/>
    <property type="match status" value="1"/>
</dbReference>
<dbReference type="VEuPathDB" id="FungiDB:RhiirA1_460048"/>
<dbReference type="InterPro" id="IPR011333">
    <property type="entry name" value="SKP1/BTB/POZ_sf"/>
</dbReference>